<feature type="domain" description="YdhG-like" evidence="1">
    <location>
        <begin position="17"/>
        <end position="108"/>
    </location>
</feature>
<accession>A0A4Q8API2</accession>
<sequence>MPATLDEFIAELDAPAREIAESLRVIIGDAVPGATGQLWHGHPVWLDGKNPVAGFKPFPRWTTFMIWNGSPVTDASGRLESGARMSTVKLSGTDDIDAALFADWLKQATAPAA</sequence>
<dbReference type="InterPro" id="IPR014922">
    <property type="entry name" value="YdhG-like"/>
</dbReference>
<comment type="caution">
    <text evidence="2">The sequence shown here is derived from an EMBL/GenBank/DDBJ whole genome shotgun (WGS) entry which is preliminary data.</text>
</comment>
<dbReference type="SUPFAM" id="SSF159888">
    <property type="entry name" value="YdhG-like"/>
    <property type="match status" value="1"/>
</dbReference>
<evidence type="ECO:0000313" key="3">
    <source>
        <dbReference type="Proteomes" id="UP000291483"/>
    </source>
</evidence>
<evidence type="ECO:0000259" key="1">
    <source>
        <dbReference type="Pfam" id="PF08818"/>
    </source>
</evidence>
<keyword evidence="3" id="KW-1185">Reference proteome</keyword>
<dbReference type="OrthoDB" id="192368at2"/>
<name>A0A4Q8API2_9MICO</name>
<reference evidence="2 3" key="1">
    <citation type="submission" date="2019-02" db="EMBL/GenBank/DDBJ databases">
        <title>Sequencing the genomes of 1000 actinobacteria strains.</title>
        <authorList>
            <person name="Klenk H.-P."/>
        </authorList>
    </citation>
    <scope>NUCLEOTIDE SEQUENCE [LARGE SCALE GENOMIC DNA]</scope>
    <source>
        <strain evidence="2 3">DSM 18319</strain>
    </source>
</reference>
<protein>
    <submittedName>
        <fullName evidence="2">Uncharacterized protein DUF1801</fullName>
    </submittedName>
</protein>
<dbReference type="AlphaFoldDB" id="A0A4Q8API2"/>
<dbReference type="Pfam" id="PF08818">
    <property type="entry name" value="DUF1801"/>
    <property type="match status" value="1"/>
</dbReference>
<gene>
    <name evidence="2" type="ORF">EV379_2338</name>
</gene>
<dbReference type="Proteomes" id="UP000291483">
    <property type="component" value="Unassembled WGS sequence"/>
</dbReference>
<evidence type="ECO:0000313" key="2">
    <source>
        <dbReference type="EMBL" id="RZU65993.1"/>
    </source>
</evidence>
<organism evidence="2 3">
    <name type="scientific">Microterricola gilva</name>
    <dbReference type="NCBI Taxonomy" id="393267"/>
    <lineage>
        <taxon>Bacteria</taxon>
        <taxon>Bacillati</taxon>
        <taxon>Actinomycetota</taxon>
        <taxon>Actinomycetes</taxon>
        <taxon>Micrococcales</taxon>
        <taxon>Microbacteriaceae</taxon>
        <taxon>Microterricola</taxon>
    </lineage>
</organism>
<dbReference type="RefSeq" id="WP_130506252.1">
    <property type="nucleotide sequence ID" value="NZ_SHLC01000001.1"/>
</dbReference>
<dbReference type="EMBL" id="SHLC01000001">
    <property type="protein sequence ID" value="RZU65993.1"/>
    <property type="molecule type" value="Genomic_DNA"/>
</dbReference>
<dbReference type="Gene3D" id="3.90.1150.200">
    <property type="match status" value="1"/>
</dbReference>
<proteinExistence type="predicted"/>